<evidence type="ECO:0008006" key="3">
    <source>
        <dbReference type="Google" id="ProtNLM"/>
    </source>
</evidence>
<name>A0A654M0I9_9ARCH</name>
<dbReference type="RefSeq" id="WP_196815528.1">
    <property type="nucleotide sequence ID" value="NZ_CP012850.1"/>
</dbReference>
<organism evidence="1 2">
    <name type="scientific">Candidatus Nitrosocosmicus oleophilus</name>
    <dbReference type="NCBI Taxonomy" id="1353260"/>
    <lineage>
        <taxon>Archaea</taxon>
        <taxon>Nitrososphaerota</taxon>
        <taxon>Nitrososphaeria</taxon>
        <taxon>Nitrososphaerales</taxon>
        <taxon>Nitrososphaeraceae</taxon>
        <taxon>Candidatus Nitrosocosmicus</taxon>
    </lineage>
</organism>
<proteinExistence type="predicted"/>
<evidence type="ECO:0000313" key="2">
    <source>
        <dbReference type="Proteomes" id="UP000058925"/>
    </source>
</evidence>
<protein>
    <recommendedName>
        <fullName evidence="3">Zinc-ribbon domain-containing protein</fullName>
    </recommendedName>
</protein>
<evidence type="ECO:0000313" key="1">
    <source>
        <dbReference type="EMBL" id="ALI36216.1"/>
    </source>
</evidence>
<gene>
    <name evidence="1" type="ORF">NMY3_02014</name>
</gene>
<reference evidence="2" key="1">
    <citation type="submission" date="2015-10" db="EMBL/GenBank/DDBJ databases">
        <title>Niche specialization of a soil ammonia-oxidizing archaeon, Candidatus Nitrosocosmicus oleophilus.</title>
        <authorList>
            <person name="Jung M.-Y."/>
            <person name="Rhee S.-K."/>
        </authorList>
    </citation>
    <scope>NUCLEOTIDE SEQUENCE [LARGE SCALE GENOMIC DNA]</scope>
    <source>
        <strain evidence="2">MY3</strain>
    </source>
</reference>
<dbReference type="GeneID" id="60421996"/>
<accession>A0A654M0I9</accession>
<keyword evidence="2" id="KW-1185">Reference proteome</keyword>
<dbReference type="EMBL" id="CP012850">
    <property type="protein sequence ID" value="ALI36216.1"/>
    <property type="molecule type" value="Genomic_DNA"/>
</dbReference>
<dbReference type="AlphaFoldDB" id="A0A654M0I9"/>
<dbReference type="KEGG" id="taa:NMY3_02014"/>
<sequence length="143" mass="16652">MPSEYTRRQFTSWFKETYPQEYYFFNKIESNLGKLYSNDYLVLNDGEFAEISIQIRKLEGDKYHLATNQYGAIFLGSLFKTILEEFNSNMESIVSKKIKDEFESKLAIKCSNCENLNLSGSRYCNNCGTGLDDVSTNHRKSER</sequence>
<dbReference type="Proteomes" id="UP000058925">
    <property type="component" value="Chromosome"/>
</dbReference>